<dbReference type="AlphaFoldDB" id="A0A850SYJ1"/>
<keyword evidence="2" id="KW-1185">Reference proteome</keyword>
<evidence type="ECO:0000313" key="2">
    <source>
        <dbReference type="Proteomes" id="UP000553343"/>
    </source>
</evidence>
<dbReference type="Proteomes" id="UP000553343">
    <property type="component" value="Unassembled WGS sequence"/>
</dbReference>
<sequence>MTKQISFSKHENEVLHGFRNKMNTAESTEDVKKFFNYTVIKLLNDIFKDSVKIDSEDIRLKTDGKKSYLIEDSLLKQERFQNIWNNSDIKRILGTFADISLKRYKHLETNPEKTKLKIKNNTR</sequence>
<evidence type="ECO:0000313" key="1">
    <source>
        <dbReference type="EMBL" id="NWH06279.1"/>
    </source>
</evidence>
<dbReference type="EMBL" id="JACADJ010000066">
    <property type="protein sequence ID" value="NWH06279.1"/>
    <property type="molecule type" value="Genomic_DNA"/>
</dbReference>
<name>A0A850SYJ1_9BACT</name>
<protein>
    <submittedName>
        <fullName evidence="1">Uncharacterized protein</fullName>
    </submittedName>
</protein>
<comment type="caution">
    <text evidence="1">The sequence shown here is derived from an EMBL/GenBank/DDBJ whole genome shotgun (WGS) entry which is preliminary data.</text>
</comment>
<gene>
    <name evidence="1" type="ORF">HXW94_15025</name>
</gene>
<accession>A0A850SYJ1</accession>
<organism evidence="1 2">
    <name type="scientific">Desulfobacter latus</name>
    <dbReference type="NCBI Taxonomy" id="2292"/>
    <lineage>
        <taxon>Bacteria</taxon>
        <taxon>Pseudomonadati</taxon>
        <taxon>Thermodesulfobacteriota</taxon>
        <taxon>Desulfobacteria</taxon>
        <taxon>Desulfobacterales</taxon>
        <taxon>Desulfobacteraceae</taxon>
        <taxon>Desulfobacter</taxon>
    </lineage>
</organism>
<proteinExistence type="predicted"/>
<reference evidence="1 2" key="1">
    <citation type="submission" date="2020-06" db="EMBL/GenBank/DDBJ databases">
        <title>High-quality draft genome of sulfate reducer Desulfobacter latus type strain AcrS2 isolated from marine sediment.</title>
        <authorList>
            <person name="Hoppe M."/>
            <person name="Larsen C.K."/>
            <person name="Marshall I.P.G."/>
            <person name="Schramm A."/>
            <person name="Marietou A.G."/>
        </authorList>
    </citation>
    <scope>NUCLEOTIDE SEQUENCE [LARGE SCALE GENOMIC DNA]</scope>
    <source>
        <strain evidence="1 2">AcRS2</strain>
    </source>
</reference>